<comment type="caution">
    <text evidence="3">The sequence shown here is derived from an EMBL/GenBank/DDBJ whole genome shotgun (WGS) entry which is preliminary data.</text>
</comment>
<dbReference type="SMART" id="SM00028">
    <property type="entry name" value="TPR"/>
    <property type="match status" value="2"/>
</dbReference>
<keyword evidence="1" id="KW-1133">Transmembrane helix</keyword>
<dbReference type="EMBL" id="SWBQ01000002">
    <property type="protein sequence ID" value="TKC07477.1"/>
    <property type="molecule type" value="Genomic_DNA"/>
</dbReference>
<keyword evidence="4" id="KW-1185">Reference proteome</keyword>
<dbReference type="PANTHER" id="PTHR34220">
    <property type="entry name" value="SENSOR HISTIDINE KINASE YPDA"/>
    <property type="match status" value="1"/>
</dbReference>
<feature type="transmembrane region" description="Helical" evidence="1">
    <location>
        <begin position="417"/>
        <end position="439"/>
    </location>
</feature>
<dbReference type="OrthoDB" id="9792992at2"/>
<evidence type="ECO:0000313" key="3">
    <source>
        <dbReference type="EMBL" id="TKC07477.1"/>
    </source>
</evidence>
<accession>A0A4U1CJ56</accession>
<dbReference type="InterPro" id="IPR019734">
    <property type="entry name" value="TPR_rpt"/>
</dbReference>
<keyword evidence="1" id="KW-0472">Membrane</keyword>
<dbReference type="SUPFAM" id="SSF48452">
    <property type="entry name" value="TPR-like"/>
    <property type="match status" value="2"/>
</dbReference>
<dbReference type="InterPro" id="IPR050640">
    <property type="entry name" value="Bact_2-comp_sensor_kinase"/>
</dbReference>
<dbReference type="Pfam" id="PF13181">
    <property type="entry name" value="TPR_8"/>
    <property type="match status" value="2"/>
</dbReference>
<proteinExistence type="predicted"/>
<evidence type="ECO:0000259" key="2">
    <source>
        <dbReference type="Pfam" id="PF06580"/>
    </source>
</evidence>
<dbReference type="InterPro" id="IPR010559">
    <property type="entry name" value="Sig_transdc_His_kin_internal"/>
</dbReference>
<feature type="domain" description="Signal transduction histidine kinase internal region" evidence="2">
    <location>
        <begin position="447"/>
        <end position="524"/>
    </location>
</feature>
<evidence type="ECO:0000256" key="1">
    <source>
        <dbReference type="SAM" id="Phobius"/>
    </source>
</evidence>
<dbReference type="Gene3D" id="1.25.40.10">
    <property type="entry name" value="Tetratricopeptide repeat domain"/>
    <property type="match status" value="2"/>
</dbReference>
<dbReference type="InterPro" id="IPR011990">
    <property type="entry name" value="TPR-like_helical_dom_sf"/>
</dbReference>
<dbReference type="Pfam" id="PF06580">
    <property type="entry name" value="His_kinase"/>
    <property type="match status" value="1"/>
</dbReference>
<reference evidence="3 4" key="1">
    <citation type="submission" date="2019-04" db="EMBL/GenBank/DDBJ databases">
        <title>Pedobacter sp. RP-3-15 sp. nov., isolated from Arctic soil.</title>
        <authorList>
            <person name="Dahal R.H."/>
            <person name="Kim D.-U."/>
        </authorList>
    </citation>
    <scope>NUCLEOTIDE SEQUENCE [LARGE SCALE GENOMIC DNA]</scope>
    <source>
        <strain evidence="3 4">RP-3-15</strain>
    </source>
</reference>
<dbReference type="PANTHER" id="PTHR34220:SF7">
    <property type="entry name" value="SENSOR HISTIDINE KINASE YPDA"/>
    <property type="match status" value="1"/>
</dbReference>
<dbReference type="AlphaFoldDB" id="A0A4U1CJ56"/>
<dbReference type="GO" id="GO:0000155">
    <property type="term" value="F:phosphorelay sensor kinase activity"/>
    <property type="evidence" value="ECO:0007669"/>
    <property type="project" value="InterPro"/>
</dbReference>
<keyword evidence="1" id="KW-0812">Transmembrane</keyword>
<organism evidence="3 4">
    <name type="scientific">Pedobacter frigoris</name>
    <dbReference type="NCBI Taxonomy" id="2571272"/>
    <lineage>
        <taxon>Bacteria</taxon>
        <taxon>Pseudomonadati</taxon>
        <taxon>Bacteroidota</taxon>
        <taxon>Sphingobacteriia</taxon>
        <taxon>Sphingobacteriales</taxon>
        <taxon>Sphingobacteriaceae</taxon>
        <taxon>Pedobacter</taxon>
    </lineage>
</organism>
<sequence>MAVYWLHCIFVNYTNLFALMSRMKLKRISFLFIFFCTICSTSQAINRHFAIQENQVKIDNTLAQLEKLVKAGQLDSAENILKQLYGTHGFSSPDKAKEYQFYKLYNYVLFKKSRFLEAKKIAAIMLELSLDMKDPDMIAGSYYILASSQKKSGELNKAAESITRALKAAENLNNEEEKAKYYFLLSDIFFDLRDTRKSLFYSSKAYGILKDCGNPDLMKAKLTVILSEILSGQLASAERHLREAERNIDPKEQPLIAAKIHLQLGHLYFEKKQYAHAIEQLNQIPQYYKFIDNKSEMQLHTEMSMAESYIELKDYKKAGYYYEKNINQALKEMDVNDLKIILQMGFKIYEALGDSAKTIDYLKKYAAFIDSVSRTSMQKAVQETEIKYQTTLKEKAISDQKLQLINKDLELQKKNRYLIYGFSALFLLLLSALIVYLIYRNRNQAIELSLLKAQIHPHFLFNTLNNLYALSISKSDAAPGVVMSLSSILRYILYECNTLNADLQKEMDIIAEYISLEKIRYGDGLEVNTYFDRDFTGYTVAPLLLLPLVENAYKHGVSKLEKDSWINIEAKLKGDRFVFKISNNKPINKNVLQQKTIYGNIGLKNIKKRLAIIYPKQHKFRITESEDVFIVTLELVAKRKV</sequence>
<evidence type="ECO:0000313" key="4">
    <source>
        <dbReference type="Proteomes" id="UP000307244"/>
    </source>
</evidence>
<gene>
    <name evidence="3" type="ORF">FA047_09530</name>
</gene>
<protein>
    <recommendedName>
        <fullName evidence="2">Signal transduction histidine kinase internal region domain-containing protein</fullName>
    </recommendedName>
</protein>
<name>A0A4U1CJ56_9SPHI</name>
<dbReference type="Proteomes" id="UP000307244">
    <property type="component" value="Unassembled WGS sequence"/>
</dbReference>
<dbReference type="InterPro" id="IPR036890">
    <property type="entry name" value="HATPase_C_sf"/>
</dbReference>
<dbReference type="GO" id="GO:0016020">
    <property type="term" value="C:membrane"/>
    <property type="evidence" value="ECO:0007669"/>
    <property type="project" value="InterPro"/>
</dbReference>
<dbReference type="SUPFAM" id="SSF55874">
    <property type="entry name" value="ATPase domain of HSP90 chaperone/DNA topoisomerase II/histidine kinase"/>
    <property type="match status" value="1"/>
</dbReference>